<proteinExistence type="predicted"/>
<dbReference type="AlphaFoldDB" id="A0A812E805"/>
<organism evidence="1 2">
    <name type="scientific">Acanthosepion pharaonis</name>
    <name type="common">Pharaoh cuttlefish</name>
    <name type="synonym">Sepia pharaonis</name>
    <dbReference type="NCBI Taxonomy" id="158019"/>
    <lineage>
        <taxon>Eukaryota</taxon>
        <taxon>Metazoa</taxon>
        <taxon>Spiralia</taxon>
        <taxon>Lophotrochozoa</taxon>
        <taxon>Mollusca</taxon>
        <taxon>Cephalopoda</taxon>
        <taxon>Coleoidea</taxon>
        <taxon>Decapodiformes</taxon>
        <taxon>Sepiida</taxon>
        <taxon>Sepiina</taxon>
        <taxon>Sepiidae</taxon>
        <taxon>Acanthosepion</taxon>
    </lineage>
</organism>
<gene>
    <name evidence="1" type="ORF">SPHA_68789</name>
</gene>
<reference evidence="1" key="1">
    <citation type="submission" date="2021-01" db="EMBL/GenBank/DDBJ databases">
        <authorList>
            <person name="Li R."/>
            <person name="Bekaert M."/>
        </authorList>
    </citation>
    <scope>NUCLEOTIDE SEQUENCE</scope>
    <source>
        <strain evidence="1">Farmed</strain>
    </source>
</reference>
<comment type="caution">
    <text evidence="1">The sequence shown here is derived from an EMBL/GenBank/DDBJ whole genome shotgun (WGS) entry which is preliminary data.</text>
</comment>
<protein>
    <submittedName>
        <fullName evidence="1">Uncharacterized protein</fullName>
    </submittedName>
</protein>
<evidence type="ECO:0000313" key="2">
    <source>
        <dbReference type="Proteomes" id="UP000597762"/>
    </source>
</evidence>
<accession>A0A812E805</accession>
<dbReference type="GO" id="GO:0003676">
    <property type="term" value="F:nucleic acid binding"/>
    <property type="evidence" value="ECO:0007669"/>
    <property type="project" value="InterPro"/>
</dbReference>
<sequence>MRTVDRKQFLSKAKYKAENSMKLVFKPKQKIGKIASELTGLTTDNLNKQESFNSKAADLIKIFLLRLIDQKCNNFLNWDSHNMAAASSVPVETLVFMHSKASDSSKDGANSRITEICMQAVSRKHFLSKAMNKYENTIKLVVMPKDEKEQTVSNVTAEKEEKSKQESLDAADAELLKFTDHLPDWKGCLKEEPTLSPLVIWSFFSVCSSLLSFPLFTSPFLERCRHCFFFLFSAYPLSGENAVNLLLPSFLWHCPGFDGRAHPVI</sequence>
<dbReference type="InterPro" id="IPR036397">
    <property type="entry name" value="RNaseH_sf"/>
</dbReference>
<evidence type="ECO:0000313" key="1">
    <source>
        <dbReference type="EMBL" id="CAE1318324.1"/>
    </source>
</evidence>
<name>A0A812E805_ACAPH</name>
<dbReference type="Proteomes" id="UP000597762">
    <property type="component" value="Unassembled WGS sequence"/>
</dbReference>
<dbReference type="Gene3D" id="3.30.420.10">
    <property type="entry name" value="Ribonuclease H-like superfamily/Ribonuclease H"/>
    <property type="match status" value="1"/>
</dbReference>
<dbReference type="EMBL" id="CAHIKZ030005024">
    <property type="protein sequence ID" value="CAE1318324.1"/>
    <property type="molecule type" value="Genomic_DNA"/>
</dbReference>
<keyword evidence="2" id="KW-1185">Reference proteome</keyword>